<dbReference type="OrthoDB" id="1924260at2759"/>
<comment type="caution">
    <text evidence="2">The sequence shown here is derived from an EMBL/GenBank/DDBJ whole genome shotgun (WGS) entry which is preliminary data.</text>
</comment>
<dbReference type="AlphaFoldDB" id="A0A8S0R1A3"/>
<keyword evidence="1" id="KW-1133">Transmembrane helix</keyword>
<evidence type="ECO:0000256" key="1">
    <source>
        <dbReference type="SAM" id="Phobius"/>
    </source>
</evidence>
<organism evidence="2 3">
    <name type="scientific">Olea europaea subsp. europaea</name>
    <dbReference type="NCBI Taxonomy" id="158383"/>
    <lineage>
        <taxon>Eukaryota</taxon>
        <taxon>Viridiplantae</taxon>
        <taxon>Streptophyta</taxon>
        <taxon>Embryophyta</taxon>
        <taxon>Tracheophyta</taxon>
        <taxon>Spermatophyta</taxon>
        <taxon>Magnoliopsida</taxon>
        <taxon>eudicotyledons</taxon>
        <taxon>Gunneridae</taxon>
        <taxon>Pentapetalae</taxon>
        <taxon>asterids</taxon>
        <taxon>lamiids</taxon>
        <taxon>Lamiales</taxon>
        <taxon>Oleaceae</taxon>
        <taxon>Oleeae</taxon>
        <taxon>Olea</taxon>
    </lineage>
</organism>
<sequence>MSYMHEFTYACSVVFVFLKALWLHRRFLSVLWMKYFSTCDQNISGPSCCESNDICDNSKFVDNELKLYEACTIIPDNDFEDYQAQATYSATYIIWLEKAVQRMPVSFGVELQNIAEDGKLRDYWRNYAQERAFFGTLRVDISEADSHV</sequence>
<keyword evidence="1" id="KW-0472">Membrane</keyword>
<evidence type="ECO:0000313" key="2">
    <source>
        <dbReference type="EMBL" id="CAA2971890.1"/>
    </source>
</evidence>
<keyword evidence="1" id="KW-0812">Transmembrane</keyword>
<feature type="transmembrane region" description="Helical" evidence="1">
    <location>
        <begin position="6"/>
        <end position="24"/>
    </location>
</feature>
<gene>
    <name evidence="2" type="ORF">OLEA9_A075940</name>
</gene>
<keyword evidence="3" id="KW-1185">Reference proteome</keyword>
<accession>A0A8S0R1A3</accession>
<proteinExistence type="predicted"/>
<dbReference type="Proteomes" id="UP000594638">
    <property type="component" value="Unassembled WGS sequence"/>
</dbReference>
<dbReference type="EMBL" id="CACTIH010002029">
    <property type="protein sequence ID" value="CAA2971890.1"/>
    <property type="molecule type" value="Genomic_DNA"/>
</dbReference>
<evidence type="ECO:0000313" key="3">
    <source>
        <dbReference type="Proteomes" id="UP000594638"/>
    </source>
</evidence>
<reference evidence="2 3" key="1">
    <citation type="submission" date="2019-12" db="EMBL/GenBank/DDBJ databases">
        <authorList>
            <person name="Alioto T."/>
            <person name="Alioto T."/>
            <person name="Gomez Garrido J."/>
        </authorList>
    </citation>
    <scope>NUCLEOTIDE SEQUENCE [LARGE SCALE GENOMIC DNA]</scope>
</reference>
<name>A0A8S0R1A3_OLEEU</name>
<protein>
    <submittedName>
        <fullName evidence="2">Uncharacterized protein</fullName>
    </submittedName>
</protein>
<dbReference type="Gramene" id="OE9A075940T1">
    <property type="protein sequence ID" value="OE9A075940C1"/>
    <property type="gene ID" value="OE9A075940"/>
</dbReference>